<dbReference type="InterPro" id="IPR002092">
    <property type="entry name" value="DNA-dir_Rpol_phage-type"/>
</dbReference>
<gene>
    <name evidence="11" type="ORF">RDWZM_005785</name>
</gene>
<comment type="function">
    <text evidence="9">DNA-dependent RNA polymerase catalyzes the transcription of DNA into RNA using the four ribonucleoside triphosphates as substrates.</text>
</comment>
<keyword evidence="4 9" id="KW-0808">Transferase</keyword>
<reference evidence="11" key="1">
    <citation type="submission" date="2022-12" db="EMBL/GenBank/DDBJ databases">
        <title>Genome assemblies of Blomia tropicalis.</title>
        <authorList>
            <person name="Cui Y."/>
        </authorList>
    </citation>
    <scope>NUCLEOTIDE SEQUENCE</scope>
    <source>
        <tissue evidence="11">Adult mites</tissue>
    </source>
</reference>
<dbReference type="Pfam" id="PF14700">
    <property type="entry name" value="RPOL_N"/>
    <property type="match status" value="1"/>
</dbReference>
<evidence type="ECO:0000256" key="2">
    <source>
        <dbReference type="ARBA" id="ARBA00012418"/>
    </source>
</evidence>
<dbReference type="SMART" id="SM01311">
    <property type="entry name" value="RPOL_N"/>
    <property type="match status" value="1"/>
</dbReference>
<name>A0A9Q0M7E8_BLOTA</name>
<keyword evidence="3 9" id="KW-0240">DNA-directed RNA polymerase</keyword>
<sequence>MKSYCYIHSLGFTRYFRIFAHQRVSYNVSKILDDIQKRQRKQQNGLRPSTKTSISTKTKPIKLKENLRYNIKNNSSTRKLNVKDNNLVAADLSIDCSTTIASTDIFQELGLDSYMCENLEEVMQNNTIVRNNAESYDIFDDINLTKRNLLSYIHVSIYNDNLSEAHQFLLEFIGKFSNSLSTNDIGNCCELLIKGWARKGNTDNVIELMDFIRNSLKLNLNTQIYEYYLLSLEKQIKETTKDNLEQVFSEMRSSNIKPEYLFFRSTLNRKEIQLIRDMFQRFDVDLKLKKYNFPKMSRNKHLQDIMAIPQKHYDPFEGIDLSQMNQLVEEQFCTEIDSTIKVKPIDAQFNDLDAKEPESFYKRLIELLESCWKQSLAEGFQNYLRTIRSKHKRLNGIPFVHYMTLMEPEIYVEAMIEEIRKCSSFSESYSPFALHLFETLGRKIMSKYLLRSNQNDDTFADFKNCYEKYVQYTMNPELIRKFNPREYWQHLIENGNHYFFDESKYWANNVLKEIGKDLYEVISNSTMFNSEILLMSQMSLNNKNQLIQPVISFLYKSHEMYKTKKEVRVHPLLIKLYEGARSDIHFESERLPMICPPVPWISSTFGGNLLHRSFIVRPPPYYPRKKLKNLPVNQMYPTFDSLNALSLCPWKINQKILDLAIDVFKNKGDLELDIPISLSGFGALPRASSDMTPKEKSFIYHKRKTQKKEQAEMYSLWVDCMYKLSIGNKFRDQIFWFPINTDFRSRVYPIPPNFNHLGSDLSRALLLFAKGKPLGEQGLKWLKIHLINLTGLKKRYSTEDRLAYCDEVLDLIFDSADKPFDGQRWWMQSDEKWQTLACCIELTNAIRSGDPANYVSHIPIHQDGSCNGLQHYAALGRDLLGAKSVNLFPDELPQDVYSDVAKLVELEIEKDCANNLEIANVVKGFISRKIVKQTVMTYVYGVTKYGAKLQVLKRLKEDSKFPENHKTTASLYISEKILLSIQKMFTQTRSIQNWLTNCAQIISNDYGATVEWVTPLGFPVVQSYYKAPKKTSPHLLPNTMKQKNAFPANFIHSLDSSHMMLTSLECHRNGLTFASVHDCYWTHASNIDLMNLYCRKQFVALHSQPILDNLAKQLRMQLESINKEREIENHRKFVQQVDQQISKGEFDLNSVMNSIYFFS</sequence>
<dbReference type="EC" id="2.7.7.6" evidence="2 9"/>
<evidence type="ECO:0000256" key="5">
    <source>
        <dbReference type="ARBA" id="ARBA00022695"/>
    </source>
</evidence>
<dbReference type="PROSITE" id="PS00900">
    <property type="entry name" value="RNA_POL_PHAGE_1"/>
    <property type="match status" value="1"/>
</dbReference>
<dbReference type="Pfam" id="PF00940">
    <property type="entry name" value="RNA_pol"/>
    <property type="match status" value="1"/>
</dbReference>
<dbReference type="GO" id="GO:0071897">
    <property type="term" value="P:DNA biosynthetic process"/>
    <property type="evidence" value="ECO:0007669"/>
    <property type="project" value="UniProtKB-ARBA"/>
</dbReference>
<protein>
    <recommendedName>
        <fullName evidence="2 9">DNA-directed RNA polymerase</fullName>
        <ecNumber evidence="2 9">2.7.7.6</ecNumber>
    </recommendedName>
</protein>
<feature type="domain" description="DNA-directed RNA polymerase N-terminal" evidence="10">
    <location>
        <begin position="329"/>
        <end position="647"/>
    </location>
</feature>
<dbReference type="InterPro" id="IPR029262">
    <property type="entry name" value="RPOL_N"/>
</dbReference>
<dbReference type="InterPro" id="IPR037159">
    <property type="entry name" value="RNA_POL_N_sf"/>
</dbReference>
<dbReference type="OMA" id="WWAKSDE"/>
<dbReference type="Proteomes" id="UP001142055">
    <property type="component" value="Chromosome 2"/>
</dbReference>
<evidence type="ECO:0000256" key="3">
    <source>
        <dbReference type="ARBA" id="ARBA00022478"/>
    </source>
</evidence>
<dbReference type="FunFam" id="1.10.287.280:FF:000001">
    <property type="entry name" value="DNA-directed RNA polymerase"/>
    <property type="match status" value="1"/>
</dbReference>
<dbReference type="PANTHER" id="PTHR10102">
    <property type="entry name" value="DNA-DIRECTED RNA POLYMERASE, MITOCHONDRIAL"/>
    <property type="match status" value="1"/>
</dbReference>
<dbReference type="GO" id="GO:0034245">
    <property type="term" value="C:mitochondrial DNA-directed RNA polymerase complex"/>
    <property type="evidence" value="ECO:0007669"/>
    <property type="project" value="TreeGrafter"/>
</dbReference>
<accession>A0A9Q0M7E8</accession>
<dbReference type="PROSITE" id="PS00489">
    <property type="entry name" value="RNA_POL_PHAGE_2"/>
    <property type="match status" value="1"/>
</dbReference>
<organism evidence="11 12">
    <name type="scientific">Blomia tropicalis</name>
    <name type="common">Mite</name>
    <dbReference type="NCBI Taxonomy" id="40697"/>
    <lineage>
        <taxon>Eukaryota</taxon>
        <taxon>Metazoa</taxon>
        <taxon>Ecdysozoa</taxon>
        <taxon>Arthropoda</taxon>
        <taxon>Chelicerata</taxon>
        <taxon>Arachnida</taxon>
        <taxon>Acari</taxon>
        <taxon>Acariformes</taxon>
        <taxon>Sarcoptiformes</taxon>
        <taxon>Astigmata</taxon>
        <taxon>Glycyphagoidea</taxon>
        <taxon>Echimyopodidae</taxon>
        <taxon>Blomia</taxon>
    </lineage>
</organism>
<dbReference type="SUPFAM" id="SSF56672">
    <property type="entry name" value="DNA/RNA polymerases"/>
    <property type="match status" value="1"/>
</dbReference>
<evidence type="ECO:0000256" key="1">
    <source>
        <dbReference type="ARBA" id="ARBA00009493"/>
    </source>
</evidence>
<keyword evidence="7 9" id="KW-0804">Transcription</keyword>
<dbReference type="InterPro" id="IPR043502">
    <property type="entry name" value="DNA/RNA_pol_sf"/>
</dbReference>
<evidence type="ECO:0000256" key="6">
    <source>
        <dbReference type="ARBA" id="ARBA00022946"/>
    </source>
</evidence>
<dbReference type="Gene3D" id="1.10.150.20">
    <property type="entry name" value="5' to 3' exonuclease, C-terminal subdomain"/>
    <property type="match status" value="1"/>
</dbReference>
<comment type="catalytic activity">
    <reaction evidence="8 9">
        <text>RNA(n) + a ribonucleoside 5'-triphosphate = RNA(n+1) + diphosphate</text>
        <dbReference type="Rhea" id="RHEA:21248"/>
        <dbReference type="Rhea" id="RHEA-COMP:14527"/>
        <dbReference type="Rhea" id="RHEA-COMP:17342"/>
        <dbReference type="ChEBI" id="CHEBI:33019"/>
        <dbReference type="ChEBI" id="CHEBI:61557"/>
        <dbReference type="ChEBI" id="CHEBI:140395"/>
        <dbReference type="EC" id="2.7.7.6"/>
    </reaction>
</comment>
<dbReference type="InterPro" id="IPR046950">
    <property type="entry name" value="DNA-dir_Rpol_C_phage-type"/>
</dbReference>
<dbReference type="PANTHER" id="PTHR10102:SF0">
    <property type="entry name" value="DNA-DIRECTED RNA POLYMERASE, MITOCHONDRIAL"/>
    <property type="match status" value="1"/>
</dbReference>
<dbReference type="Gene3D" id="1.10.287.280">
    <property type="match status" value="1"/>
</dbReference>
<proteinExistence type="inferred from homology"/>
<keyword evidence="5 9" id="KW-0548">Nucleotidyltransferase</keyword>
<evidence type="ECO:0000259" key="10">
    <source>
        <dbReference type="SMART" id="SM01311"/>
    </source>
</evidence>
<evidence type="ECO:0000313" key="11">
    <source>
        <dbReference type="EMBL" id="KAJ6219973.1"/>
    </source>
</evidence>
<evidence type="ECO:0000313" key="12">
    <source>
        <dbReference type="Proteomes" id="UP001142055"/>
    </source>
</evidence>
<comment type="similarity">
    <text evidence="1 9">Belongs to the phage and mitochondrial RNA polymerase family.</text>
</comment>
<comment type="caution">
    <text evidence="11">The sequence shown here is derived from an EMBL/GenBank/DDBJ whole genome shotgun (WGS) entry which is preliminary data.</text>
</comment>
<dbReference type="GO" id="GO:0001018">
    <property type="term" value="F:mitochondrial promoter sequence-specific DNA binding"/>
    <property type="evidence" value="ECO:0007669"/>
    <property type="project" value="TreeGrafter"/>
</dbReference>
<evidence type="ECO:0000256" key="9">
    <source>
        <dbReference type="RuleBase" id="RU003805"/>
    </source>
</evidence>
<keyword evidence="6" id="KW-0809">Transit peptide</keyword>
<dbReference type="EMBL" id="JAPWDV010000002">
    <property type="protein sequence ID" value="KAJ6219973.1"/>
    <property type="molecule type" value="Genomic_DNA"/>
</dbReference>
<evidence type="ECO:0000256" key="7">
    <source>
        <dbReference type="ARBA" id="ARBA00023163"/>
    </source>
</evidence>
<dbReference type="Gene3D" id="1.10.1320.10">
    <property type="entry name" value="DNA-directed RNA polymerase, N-terminal domain"/>
    <property type="match status" value="1"/>
</dbReference>
<dbReference type="GO" id="GO:0003899">
    <property type="term" value="F:DNA-directed RNA polymerase activity"/>
    <property type="evidence" value="ECO:0007669"/>
    <property type="project" value="UniProtKB-EC"/>
</dbReference>
<keyword evidence="12" id="KW-1185">Reference proteome</keyword>
<evidence type="ECO:0000256" key="4">
    <source>
        <dbReference type="ARBA" id="ARBA00022679"/>
    </source>
</evidence>
<evidence type="ECO:0000256" key="8">
    <source>
        <dbReference type="ARBA" id="ARBA00048552"/>
    </source>
</evidence>
<dbReference type="AlphaFoldDB" id="A0A9Q0M7E8"/>
<dbReference type="GO" id="GO:0006390">
    <property type="term" value="P:mitochondrial transcription"/>
    <property type="evidence" value="ECO:0007669"/>
    <property type="project" value="TreeGrafter"/>
</dbReference>